<organism evidence="2 3">
    <name type="scientific">Trifolium pratense</name>
    <name type="common">Red clover</name>
    <dbReference type="NCBI Taxonomy" id="57577"/>
    <lineage>
        <taxon>Eukaryota</taxon>
        <taxon>Viridiplantae</taxon>
        <taxon>Streptophyta</taxon>
        <taxon>Embryophyta</taxon>
        <taxon>Tracheophyta</taxon>
        <taxon>Spermatophyta</taxon>
        <taxon>Magnoliopsida</taxon>
        <taxon>eudicotyledons</taxon>
        <taxon>Gunneridae</taxon>
        <taxon>Pentapetalae</taxon>
        <taxon>rosids</taxon>
        <taxon>fabids</taxon>
        <taxon>Fabales</taxon>
        <taxon>Fabaceae</taxon>
        <taxon>Papilionoideae</taxon>
        <taxon>50 kb inversion clade</taxon>
        <taxon>NPAAA clade</taxon>
        <taxon>Hologalegina</taxon>
        <taxon>IRL clade</taxon>
        <taxon>Trifolieae</taxon>
        <taxon>Trifolium</taxon>
    </lineage>
</organism>
<gene>
    <name evidence="2" type="ORF">L195_g032910</name>
</gene>
<comment type="caution">
    <text evidence="2">The sequence shown here is derived from an EMBL/GenBank/DDBJ whole genome shotgun (WGS) entry which is preliminary data.</text>
</comment>
<name>A0A2K3LEI6_TRIPR</name>
<protein>
    <submittedName>
        <fullName evidence="2">Uncharacterized protein</fullName>
    </submittedName>
</protein>
<dbReference type="AlphaFoldDB" id="A0A2K3LEI6"/>
<feature type="compositionally biased region" description="Basic and acidic residues" evidence="1">
    <location>
        <begin position="35"/>
        <end position="49"/>
    </location>
</feature>
<reference evidence="2 3" key="1">
    <citation type="journal article" date="2014" name="Am. J. Bot.">
        <title>Genome assembly and annotation for red clover (Trifolium pratense; Fabaceae).</title>
        <authorList>
            <person name="Istvanek J."/>
            <person name="Jaros M."/>
            <person name="Krenek A."/>
            <person name="Repkova J."/>
        </authorList>
    </citation>
    <scope>NUCLEOTIDE SEQUENCE [LARGE SCALE GENOMIC DNA]</scope>
    <source>
        <strain evidence="3">cv. Tatra</strain>
        <tissue evidence="2">Young leaves</tissue>
    </source>
</reference>
<feature type="non-terminal residue" evidence="2">
    <location>
        <position position="1"/>
    </location>
</feature>
<evidence type="ECO:0000256" key="1">
    <source>
        <dbReference type="SAM" id="MobiDB-lite"/>
    </source>
</evidence>
<accession>A0A2K3LEI6</accession>
<feature type="region of interest" description="Disordered" evidence="1">
    <location>
        <begin position="1"/>
        <end position="49"/>
    </location>
</feature>
<proteinExistence type="predicted"/>
<reference evidence="2 3" key="2">
    <citation type="journal article" date="2017" name="Front. Plant Sci.">
        <title>Gene Classification and Mining of Molecular Markers Useful in Red Clover (Trifolium pratense) Breeding.</title>
        <authorList>
            <person name="Istvanek J."/>
            <person name="Dluhosova J."/>
            <person name="Dluhos P."/>
            <person name="Patkova L."/>
            <person name="Nedelnik J."/>
            <person name="Repkova J."/>
        </authorList>
    </citation>
    <scope>NUCLEOTIDE SEQUENCE [LARGE SCALE GENOMIC DNA]</scope>
    <source>
        <strain evidence="3">cv. Tatra</strain>
        <tissue evidence="2">Young leaves</tissue>
    </source>
</reference>
<dbReference type="Proteomes" id="UP000236291">
    <property type="component" value="Unassembled WGS sequence"/>
</dbReference>
<evidence type="ECO:0000313" key="3">
    <source>
        <dbReference type="Proteomes" id="UP000236291"/>
    </source>
</evidence>
<sequence>RRRPTGNGMGMGGSTNLEEKETTKQTPDLMTWKVNKADSPHNRDNTLAN</sequence>
<dbReference type="EMBL" id="ASHM01031534">
    <property type="protein sequence ID" value="PNX76951.1"/>
    <property type="molecule type" value="Genomic_DNA"/>
</dbReference>
<evidence type="ECO:0000313" key="2">
    <source>
        <dbReference type="EMBL" id="PNX76951.1"/>
    </source>
</evidence>